<protein>
    <submittedName>
        <fullName evidence="1">Uncharacterized protein</fullName>
    </submittedName>
</protein>
<accession>A0A8S1L0J9</accession>
<name>A0A8S1L0J9_PARPR</name>
<keyword evidence="2" id="KW-1185">Reference proteome</keyword>
<comment type="caution">
    <text evidence="1">The sequence shown here is derived from an EMBL/GenBank/DDBJ whole genome shotgun (WGS) entry which is preliminary data.</text>
</comment>
<reference evidence="1" key="1">
    <citation type="submission" date="2021-01" db="EMBL/GenBank/DDBJ databases">
        <authorList>
            <consortium name="Genoscope - CEA"/>
            <person name="William W."/>
        </authorList>
    </citation>
    <scope>NUCLEOTIDE SEQUENCE</scope>
</reference>
<evidence type="ECO:0000313" key="1">
    <source>
        <dbReference type="EMBL" id="CAD8060331.1"/>
    </source>
</evidence>
<gene>
    <name evidence="1" type="ORF">PPRIM_AZ9-3.1.T0300081</name>
</gene>
<dbReference type="Proteomes" id="UP000688137">
    <property type="component" value="Unassembled WGS sequence"/>
</dbReference>
<proteinExistence type="predicted"/>
<organism evidence="1 2">
    <name type="scientific">Paramecium primaurelia</name>
    <dbReference type="NCBI Taxonomy" id="5886"/>
    <lineage>
        <taxon>Eukaryota</taxon>
        <taxon>Sar</taxon>
        <taxon>Alveolata</taxon>
        <taxon>Ciliophora</taxon>
        <taxon>Intramacronucleata</taxon>
        <taxon>Oligohymenophorea</taxon>
        <taxon>Peniculida</taxon>
        <taxon>Parameciidae</taxon>
        <taxon>Paramecium</taxon>
    </lineage>
</organism>
<dbReference type="AlphaFoldDB" id="A0A8S1L0J9"/>
<dbReference type="EMBL" id="CAJJDM010000029">
    <property type="protein sequence ID" value="CAD8060331.1"/>
    <property type="molecule type" value="Genomic_DNA"/>
</dbReference>
<sequence>MGSKVENQIEQYSGQDFGDKISFTVGVSYIFIYRVSERSN</sequence>
<evidence type="ECO:0000313" key="2">
    <source>
        <dbReference type="Proteomes" id="UP000688137"/>
    </source>
</evidence>